<dbReference type="KEGG" id="sacz:AOT14_04970"/>
<organism evidence="1 2">
    <name type="scientific">Stenotrophomonas acidaminiphila</name>
    <dbReference type="NCBI Taxonomy" id="128780"/>
    <lineage>
        <taxon>Bacteria</taxon>
        <taxon>Pseudomonadati</taxon>
        <taxon>Pseudomonadota</taxon>
        <taxon>Gammaproteobacteria</taxon>
        <taxon>Lysobacterales</taxon>
        <taxon>Lysobacteraceae</taxon>
        <taxon>Stenotrophomonas</taxon>
    </lineage>
</organism>
<dbReference type="EMBL" id="CP012900">
    <property type="protein sequence ID" value="ALJ26942.1"/>
    <property type="molecule type" value="Genomic_DNA"/>
</dbReference>
<name>A0A0S1AVW8_9GAMM</name>
<reference evidence="1 2" key="1">
    <citation type="journal article" date="2015" name="Genome Announc.">
        <title>Complete Genome Sequencing of Stenotrophomonas acidaminiphila ZAC14D2_NAIMI4_2, a Multidrug-Resistant Strain Isolated from Sediments of a Polluted River in Mexico, Uncovers New Antibiotic Resistance Genes and a Novel Class-II Lasso Peptide Biosynthesis Gene Cluster.</title>
        <authorList>
            <person name="Vinuesa P."/>
            <person name="Ochoa-Sanchez L.E."/>
        </authorList>
    </citation>
    <scope>NUCLEOTIDE SEQUENCE [LARGE SCALE GENOMIC DNA]</scope>
    <source>
        <strain evidence="1 2">ZAC14D2_NAIMI4_2</strain>
    </source>
</reference>
<keyword evidence="2" id="KW-1185">Reference proteome</keyword>
<accession>A0A0S1AVW8</accession>
<dbReference type="PATRIC" id="fig|128780.6.peg.505"/>
<evidence type="ECO:0000313" key="2">
    <source>
        <dbReference type="Proteomes" id="UP000061010"/>
    </source>
</evidence>
<proteinExistence type="predicted"/>
<sequence>MKIAKIEEAVGIAIKLMYAERVGKPFSFSTTPSKPLRKGGMGVSWSVWDGYLKGLVHDHLPKGPPFSGLAVDTPLVDETYRKDLRSLRHQLTKRIALKDKYGV</sequence>
<protein>
    <submittedName>
        <fullName evidence="1">Uncharacterized protein</fullName>
    </submittedName>
</protein>
<evidence type="ECO:0000313" key="1">
    <source>
        <dbReference type="EMBL" id="ALJ26942.1"/>
    </source>
</evidence>
<gene>
    <name evidence="1" type="ORF">AOT14_04970</name>
</gene>
<dbReference type="Proteomes" id="UP000061010">
    <property type="component" value="Chromosome"/>
</dbReference>
<dbReference type="AlphaFoldDB" id="A0A0S1AVW8"/>